<dbReference type="InterPro" id="IPR021278">
    <property type="entry name" value="ATP19"/>
</dbReference>
<accession>A0A0H2RWB8</accession>
<proteinExistence type="predicted"/>
<evidence type="ECO:0000256" key="1">
    <source>
        <dbReference type="ARBA" id="ARBA00004325"/>
    </source>
</evidence>
<dbReference type="Proteomes" id="UP000053477">
    <property type="component" value="Unassembled WGS sequence"/>
</dbReference>
<dbReference type="AlphaFoldDB" id="A0A0H2RWB8"/>
<dbReference type="PANTHER" id="PTHR28074">
    <property type="entry name" value="ATP SYNTHASE SUBUNIT K, MITOCHONDRIAL"/>
    <property type="match status" value="1"/>
</dbReference>
<sequence>MSYQIFGRAVKNEYLSLATIIGAASIAFASMGGKKEVPPAAGATLKETIQKAKEAIPLGAGSSEEEQLMDSIKKFVEEEEKKASH</sequence>
<dbReference type="STRING" id="27342.A0A0H2RWB8"/>
<evidence type="ECO:0000256" key="3">
    <source>
        <dbReference type="ARBA" id="ARBA00023136"/>
    </source>
</evidence>
<reference evidence="4 5" key="1">
    <citation type="submission" date="2015-04" db="EMBL/GenBank/DDBJ databases">
        <title>Complete genome sequence of Schizopora paradoxa KUC8140, a cosmopolitan wood degrader in East Asia.</title>
        <authorList>
            <consortium name="DOE Joint Genome Institute"/>
            <person name="Min B."/>
            <person name="Park H."/>
            <person name="Jang Y."/>
            <person name="Kim J.-J."/>
            <person name="Kim K.H."/>
            <person name="Pangilinan J."/>
            <person name="Lipzen A."/>
            <person name="Riley R."/>
            <person name="Grigoriev I.V."/>
            <person name="Spatafora J.W."/>
            <person name="Choi I.-G."/>
        </authorList>
    </citation>
    <scope>NUCLEOTIDE SEQUENCE [LARGE SCALE GENOMIC DNA]</scope>
    <source>
        <strain evidence="4 5">KUC8140</strain>
    </source>
</reference>
<dbReference type="EMBL" id="KQ085920">
    <property type="protein sequence ID" value="KLO16124.1"/>
    <property type="molecule type" value="Genomic_DNA"/>
</dbReference>
<organism evidence="4 5">
    <name type="scientific">Schizopora paradoxa</name>
    <dbReference type="NCBI Taxonomy" id="27342"/>
    <lineage>
        <taxon>Eukaryota</taxon>
        <taxon>Fungi</taxon>
        <taxon>Dikarya</taxon>
        <taxon>Basidiomycota</taxon>
        <taxon>Agaricomycotina</taxon>
        <taxon>Agaricomycetes</taxon>
        <taxon>Hymenochaetales</taxon>
        <taxon>Schizoporaceae</taxon>
        <taxon>Schizopora</taxon>
    </lineage>
</organism>
<dbReference type="GO" id="GO:0031966">
    <property type="term" value="C:mitochondrial membrane"/>
    <property type="evidence" value="ECO:0007669"/>
    <property type="project" value="UniProtKB-SubCell"/>
</dbReference>
<dbReference type="OrthoDB" id="2094445at2759"/>
<evidence type="ECO:0000313" key="4">
    <source>
        <dbReference type="EMBL" id="KLO16124.1"/>
    </source>
</evidence>
<keyword evidence="5" id="KW-1185">Reference proteome</keyword>
<dbReference type="PANTHER" id="PTHR28074:SF1">
    <property type="entry name" value="ATP SYNTHASE SUBUNIT K, MITOCHONDRIAL"/>
    <property type="match status" value="1"/>
</dbReference>
<dbReference type="GO" id="GO:0015986">
    <property type="term" value="P:proton motive force-driven ATP synthesis"/>
    <property type="evidence" value="ECO:0007669"/>
    <property type="project" value="TreeGrafter"/>
</dbReference>
<protein>
    <recommendedName>
        <fullName evidence="6">ATP synthase subunit K, mitochondrial</fullName>
    </recommendedName>
</protein>
<keyword evidence="3" id="KW-0472">Membrane</keyword>
<comment type="subcellular location">
    <subcellularLocation>
        <location evidence="1">Mitochondrion membrane</location>
    </subcellularLocation>
</comment>
<name>A0A0H2RWB8_9AGAM</name>
<dbReference type="InParanoid" id="A0A0H2RWB8"/>
<evidence type="ECO:0008006" key="6">
    <source>
        <dbReference type="Google" id="ProtNLM"/>
    </source>
</evidence>
<evidence type="ECO:0000256" key="2">
    <source>
        <dbReference type="ARBA" id="ARBA00023128"/>
    </source>
</evidence>
<evidence type="ECO:0000313" key="5">
    <source>
        <dbReference type="Proteomes" id="UP000053477"/>
    </source>
</evidence>
<dbReference type="Pfam" id="PF11022">
    <property type="entry name" value="ATP19"/>
    <property type="match status" value="1"/>
</dbReference>
<gene>
    <name evidence="4" type="ORF">SCHPADRAFT_230347</name>
</gene>
<keyword evidence="2" id="KW-0496">Mitochondrion</keyword>